<dbReference type="AlphaFoldDB" id="A0A916Y589"/>
<protein>
    <submittedName>
        <fullName evidence="3">Uncharacterized protein</fullName>
    </submittedName>
</protein>
<dbReference type="Proteomes" id="UP000633205">
    <property type="component" value="Unassembled WGS sequence"/>
</dbReference>
<keyword evidence="2" id="KW-0472">Membrane</keyword>
<evidence type="ECO:0000256" key="2">
    <source>
        <dbReference type="SAM" id="Phobius"/>
    </source>
</evidence>
<feature type="transmembrane region" description="Helical" evidence="2">
    <location>
        <begin position="354"/>
        <end position="377"/>
    </location>
</feature>
<proteinExistence type="predicted"/>
<evidence type="ECO:0000256" key="1">
    <source>
        <dbReference type="SAM" id="MobiDB-lite"/>
    </source>
</evidence>
<evidence type="ECO:0000313" key="3">
    <source>
        <dbReference type="EMBL" id="GGD31106.1"/>
    </source>
</evidence>
<comment type="caution">
    <text evidence="3">The sequence shown here is derived from an EMBL/GenBank/DDBJ whole genome shotgun (WGS) entry which is preliminary data.</text>
</comment>
<feature type="compositionally biased region" description="Low complexity" evidence="1">
    <location>
        <begin position="197"/>
        <end position="206"/>
    </location>
</feature>
<gene>
    <name evidence="3" type="ORF">GCM10010915_09250</name>
</gene>
<keyword evidence="4" id="KW-1185">Reference proteome</keyword>
<feature type="compositionally biased region" description="Low complexity" evidence="1">
    <location>
        <begin position="17"/>
        <end position="34"/>
    </location>
</feature>
<feature type="transmembrane region" description="Helical" evidence="2">
    <location>
        <begin position="287"/>
        <end position="306"/>
    </location>
</feature>
<accession>A0A916Y589</accession>
<feature type="region of interest" description="Disordered" evidence="1">
    <location>
        <begin position="1"/>
        <end position="226"/>
    </location>
</feature>
<feature type="compositionally biased region" description="Low complexity" evidence="1">
    <location>
        <begin position="54"/>
        <end position="85"/>
    </location>
</feature>
<reference evidence="3" key="2">
    <citation type="submission" date="2020-09" db="EMBL/GenBank/DDBJ databases">
        <authorList>
            <person name="Sun Q."/>
            <person name="Zhou Y."/>
        </authorList>
    </citation>
    <scope>NUCLEOTIDE SEQUENCE</scope>
    <source>
        <strain evidence="3">CGMCC 1.15152</strain>
    </source>
</reference>
<organism evidence="3 4">
    <name type="scientific">Microbacterium faecale</name>
    <dbReference type="NCBI Taxonomy" id="1804630"/>
    <lineage>
        <taxon>Bacteria</taxon>
        <taxon>Bacillati</taxon>
        <taxon>Actinomycetota</taxon>
        <taxon>Actinomycetes</taxon>
        <taxon>Micrococcales</taxon>
        <taxon>Microbacteriaceae</taxon>
        <taxon>Microbacterium</taxon>
    </lineage>
</organism>
<dbReference type="EMBL" id="BMHO01000001">
    <property type="protein sequence ID" value="GGD31106.1"/>
    <property type="molecule type" value="Genomic_DNA"/>
</dbReference>
<reference evidence="3" key="1">
    <citation type="journal article" date="2014" name="Int. J. Syst. Evol. Microbiol.">
        <title>Complete genome sequence of Corynebacterium casei LMG S-19264T (=DSM 44701T), isolated from a smear-ripened cheese.</title>
        <authorList>
            <consortium name="US DOE Joint Genome Institute (JGI-PGF)"/>
            <person name="Walter F."/>
            <person name="Albersmeier A."/>
            <person name="Kalinowski J."/>
            <person name="Ruckert C."/>
        </authorList>
    </citation>
    <scope>NUCLEOTIDE SEQUENCE</scope>
    <source>
        <strain evidence="3">CGMCC 1.15152</strain>
    </source>
</reference>
<feature type="compositionally biased region" description="Basic and acidic residues" evidence="1">
    <location>
        <begin position="1"/>
        <end position="16"/>
    </location>
</feature>
<feature type="transmembrane region" description="Helical" evidence="2">
    <location>
        <begin position="313"/>
        <end position="334"/>
    </location>
</feature>
<sequence length="409" mass="43123">MTDAEGPKNDGDEQADRTAPASADAPAAEQAPTDGSVNDAAEVANGTEDEPLYEAAAESAHATEEPGSADDVAPSDAAPYDAPGAEPELTRSGPEPQTTEFSAEGASGVDAADSSVSADRRGEVTAPETTDEEPDYEALAAELDRLEADTAAAAPVAPGAREPEPTNETADPWFEPATSQTFSASEPQHQQPATLDAPDATPHATSTPPPAAAPGPIFVQAPEPPRKRGNRGAAGLIGLLAAVVFALLFAVVNFAWEAFLGWGTAAVGEGTTDPATFVTDVLLTPPFWFTVVAFWLSFWLLGVFVNRARWWSWVVLGIIVALLTYVGAIVGHFLEAPFWNLTSDEGVTLLGNLVFSPLVLLAFIIAREVTIWFGSWVSRRGARVTKLNEEERAEYDKVMSEGPKGPERA</sequence>
<feature type="compositionally biased region" description="Low complexity" evidence="1">
    <location>
        <begin position="102"/>
        <end position="117"/>
    </location>
</feature>
<keyword evidence="2" id="KW-0812">Transmembrane</keyword>
<name>A0A916Y589_9MICO</name>
<feature type="compositionally biased region" description="Low complexity" evidence="1">
    <location>
        <begin position="149"/>
        <end position="160"/>
    </location>
</feature>
<evidence type="ECO:0000313" key="4">
    <source>
        <dbReference type="Proteomes" id="UP000633205"/>
    </source>
</evidence>
<dbReference type="RefSeq" id="WP_188711114.1">
    <property type="nucleotide sequence ID" value="NZ_BMHO01000001.1"/>
</dbReference>
<keyword evidence="2" id="KW-1133">Transmembrane helix</keyword>
<feature type="transmembrane region" description="Helical" evidence="2">
    <location>
        <begin position="233"/>
        <end position="256"/>
    </location>
</feature>
<feature type="compositionally biased region" description="Polar residues" evidence="1">
    <location>
        <begin position="177"/>
        <end position="193"/>
    </location>
</feature>